<dbReference type="Gene3D" id="1.20.58.530">
    <property type="match status" value="1"/>
</dbReference>
<accession>A0ABQ9VIK3</accession>
<name>A0ABQ9VIK3_SAGOE</name>
<comment type="caution">
    <text evidence="7">The sequence shown here is derived from an EMBL/GenBank/DDBJ whole genome shotgun (WGS) entry which is preliminary data.</text>
</comment>
<dbReference type="InterPro" id="IPR001609">
    <property type="entry name" value="Myosin_head_motor_dom-like"/>
</dbReference>
<dbReference type="Pfam" id="PF00063">
    <property type="entry name" value="Myosin_head"/>
    <property type="match status" value="1"/>
</dbReference>
<dbReference type="PANTHER" id="PTHR22692:SF24">
    <property type="entry name" value="MYOSIN VIIB"/>
    <property type="match status" value="1"/>
</dbReference>
<dbReference type="Gene3D" id="1.20.120.720">
    <property type="entry name" value="Myosin VI head, motor domain, U50 subdomain"/>
    <property type="match status" value="1"/>
</dbReference>
<dbReference type="PANTHER" id="PTHR22692">
    <property type="entry name" value="MYOSIN VII, XV"/>
    <property type="match status" value="1"/>
</dbReference>
<feature type="domain" description="Myosin motor" evidence="6">
    <location>
        <begin position="1"/>
        <end position="143"/>
    </location>
</feature>
<sequence>MLGGPCVPTGFLEKNRDVLSTDILTLVYSSKNKFLREIFNLELAETKLGHGTIRQAKAGNHLFKSADSAKRPSTLAGQFKQSLDQLMKILTNCQPYFIRCIKPNEYKKPLQLALWAAGGVTVPRDGLAQSEGISQDPSETPSL</sequence>
<keyword evidence="8" id="KW-1185">Reference proteome</keyword>
<evidence type="ECO:0000313" key="7">
    <source>
        <dbReference type="EMBL" id="KAK2109187.1"/>
    </source>
</evidence>
<dbReference type="Gene3D" id="3.40.850.10">
    <property type="entry name" value="Kinesin motor domain"/>
    <property type="match status" value="1"/>
</dbReference>
<comment type="similarity">
    <text evidence="5">Belongs to the TRAFAC class myosin-kinesin ATPase superfamily. Myosin family.</text>
</comment>
<evidence type="ECO:0000313" key="8">
    <source>
        <dbReference type="Proteomes" id="UP001266305"/>
    </source>
</evidence>
<evidence type="ECO:0000256" key="5">
    <source>
        <dbReference type="PROSITE-ProRule" id="PRU00782"/>
    </source>
</evidence>
<reference evidence="7 8" key="1">
    <citation type="submission" date="2023-05" db="EMBL/GenBank/DDBJ databases">
        <title>B98-5 Cell Line De Novo Hybrid Assembly: An Optical Mapping Approach.</title>
        <authorList>
            <person name="Kananen K."/>
            <person name="Auerbach J.A."/>
            <person name="Kautto E."/>
            <person name="Blachly J.S."/>
        </authorList>
    </citation>
    <scope>NUCLEOTIDE SEQUENCE [LARGE SCALE GENOMIC DNA]</scope>
    <source>
        <strain evidence="7">B95-8</strain>
        <tissue evidence="7">Cell line</tissue>
    </source>
</reference>
<evidence type="ECO:0000256" key="4">
    <source>
        <dbReference type="ARBA" id="ARBA00023175"/>
    </source>
</evidence>
<dbReference type="SUPFAM" id="SSF52540">
    <property type="entry name" value="P-loop containing nucleoside triphosphate hydrolases"/>
    <property type="match status" value="1"/>
</dbReference>
<organism evidence="7 8">
    <name type="scientific">Saguinus oedipus</name>
    <name type="common">Cotton-top tamarin</name>
    <name type="synonym">Oedipomidas oedipus</name>
    <dbReference type="NCBI Taxonomy" id="9490"/>
    <lineage>
        <taxon>Eukaryota</taxon>
        <taxon>Metazoa</taxon>
        <taxon>Chordata</taxon>
        <taxon>Craniata</taxon>
        <taxon>Vertebrata</taxon>
        <taxon>Euteleostomi</taxon>
        <taxon>Mammalia</taxon>
        <taxon>Eutheria</taxon>
        <taxon>Euarchontoglires</taxon>
        <taxon>Primates</taxon>
        <taxon>Haplorrhini</taxon>
        <taxon>Platyrrhini</taxon>
        <taxon>Cebidae</taxon>
        <taxon>Callitrichinae</taxon>
        <taxon>Saguinus</taxon>
    </lineage>
</organism>
<dbReference type="InterPro" id="IPR027417">
    <property type="entry name" value="P-loop_NTPase"/>
</dbReference>
<keyword evidence="3 5" id="KW-0518">Myosin</keyword>
<dbReference type="InterPro" id="IPR051567">
    <property type="entry name" value="Unconventional_Myosin_ATPase"/>
</dbReference>
<dbReference type="PROSITE" id="PS51456">
    <property type="entry name" value="MYOSIN_MOTOR"/>
    <property type="match status" value="1"/>
</dbReference>
<dbReference type="EMBL" id="JASSZA010000006">
    <property type="protein sequence ID" value="KAK2109187.1"/>
    <property type="molecule type" value="Genomic_DNA"/>
</dbReference>
<dbReference type="Proteomes" id="UP001266305">
    <property type="component" value="Unassembled WGS sequence"/>
</dbReference>
<protein>
    <submittedName>
        <fullName evidence="7">Unconventional myosin-VIIb</fullName>
    </submittedName>
</protein>
<keyword evidence="4" id="KW-0505">Motor protein</keyword>
<evidence type="ECO:0000256" key="1">
    <source>
        <dbReference type="ARBA" id="ARBA00022741"/>
    </source>
</evidence>
<comment type="caution">
    <text evidence="5">Lacks conserved residue(s) required for the propagation of feature annotation.</text>
</comment>
<evidence type="ECO:0000256" key="2">
    <source>
        <dbReference type="ARBA" id="ARBA00022840"/>
    </source>
</evidence>
<keyword evidence="1" id="KW-0547">Nucleotide-binding</keyword>
<keyword evidence="2" id="KW-0067">ATP-binding</keyword>
<proteinExistence type="inferred from homology"/>
<evidence type="ECO:0000259" key="6">
    <source>
        <dbReference type="PROSITE" id="PS51456"/>
    </source>
</evidence>
<evidence type="ECO:0000256" key="3">
    <source>
        <dbReference type="ARBA" id="ARBA00023123"/>
    </source>
</evidence>
<gene>
    <name evidence="7" type="primary">MYO7B_3</name>
    <name evidence="7" type="ORF">P7K49_014352</name>
</gene>
<keyword evidence="5" id="KW-0009">Actin-binding</keyword>
<dbReference type="InterPro" id="IPR036961">
    <property type="entry name" value="Kinesin_motor_dom_sf"/>
</dbReference>